<evidence type="ECO:0000313" key="1">
    <source>
        <dbReference type="EMBL" id="EMZ42698.1"/>
    </source>
</evidence>
<evidence type="ECO:0008006" key="3">
    <source>
        <dbReference type="Google" id="ProtNLM"/>
    </source>
</evidence>
<dbReference type="Proteomes" id="UP000012651">
    <property type="component" value="Unassembled WGS sequence"/>
</dbReference>
<organism evidence="1 2">
    <name type="scientific">Atopobium minutum 10063974</name>
    <dbReference type="NCBI Taxonomy" id="997872"/>
    <lineage>
        <taxon>Bacteria</taxon>
        <taxon>Bacillati</taxon>
        <taxon>Actinomycetota</taxon>
        <taxon>Coriobacteriia</taxon>
        <taxon>Coriobacteriales</taxon>
        <taxon>Atopobiaceae</taxon>
        <taxon>Atopobium</taxon>
    </lineage>
</organism>
<dbReference type="AlphaFoldDB" id="N2BVS7"/>
<protein>
    <recommendedName>
        <fullName evidence="3">SPP1 family phage portal protein</fullName>
    </recommendedName>
</protein>
<proteinExistence type="predicted"/>
<keyword evidence="2" id="KW-1185">Reference proteome</keyword>
<name>N2BVS7_9ACTN</name>
<dbReference type="EMBL" id="AGXC01000001">
    <property type="protein sequence ID" value="EMZ42698.1"/>
    <property type="molecule type" value="Genomic_DNA"/>
</dbReference>
<dbReference type="HOGENOM" id="CLU_569443_0_0_11"/>
<accession>N2BVS7</accession>
<dbReference type="InterPro" id="IPR021145">
    <property type="entry name" value="Portal_protein_SPP1_Gp6-like"/>
</dbReference>
<reference evidence="1 2" key="1">
    <citation type="submission" date="2013-03" db="EMBL/GenBank/DDBJ databases">
        <title>The Genome Sequence of Atopobium minutum 10063974.</title>
        <authorList>
            <consortium name="The Broad Institute Genome Sequencing Platform"/>
            <person name="Earl A."/>
            <person name="Ward D."/>
            <person name="Feldgarden M."/>
            <person name="Gevers D."/>
            <person name="Lambert T."/>
            <person name="Marvaud J.-C."/>
            <person name="Courvalin P."/>
            <person name="Walker B."/>
            <person name="Young S.K."/>
            <person name="Zeng Q."/>
            <person name="Gargeya S."/>
            <person name="Fitzgerald M."/>
            <person name="Haas B."/>
            <person name="Abouelleil A."/>
            <person name="Alvarado L."/>
            <person name="Arachchi H.M."/>
            <person name="Berlin A.M."/>
            <person name="Chapman S.B."/>
            <person name="Dewar J."/>
            <person name="Goldberg J."/>
            <person name="Griggs A."/>
            <person name="Gujja S."/>
            <person name="Hansen M."/>
            <person name="Howarth C."/>
            <person name="Imamovic A."/>
            <person name="Larimer J."/>
            <person name="McCowan C."/>
            <person name="Murphy C."/>
            <person name="Neiman D."/>
            <person name="Pearson M."/>
            <person name="Priest M."/>
            <person name="Roberts A."/>
            <person name="Saif S."/>
            <person name="Shea T."/>
            <person name="Sisk P."/>
            <person name="Sykes S."/>
            <person name="Wortman J."/>
            <person name="Nusbaum C."/>
            <person name="Birren B."/>
        </authorList>
    </citation>
    <scope>NUCLEOTIDE SEQUENCE [LARGE SCALE GENOMIC DNA]</scope>
    <source>
        <strain evidence="1 2">10063974</strain>
    </source>
</reference>
<dbReference type="RefSeq" id="WP_002563031.1">
    <property type="nucleotide sequence ID" value="NZ_KB822533.1"/>
</dbReference>
<dbReference type="OrthoDB" id="1840923at2"/>
<sequence length="479" mass="53592">MLSKKNIQAYLDDWKIMATRMTTWQDFLASQARSGTEKFLLSAISTHKASELYTTALKADKYDKQRNTTINEYVKTIFTLTGAPVADYTASNSKIASNFFNRLNVQRLSYSLGAGVSFTEENTKDQLGQSFDNDLRKWAYAALIHGVAFGYWSGSKLYTFEITEFVPFWDELTGALMGGIRFWQIDSTRPMSITLYTPDGYSEYVYAKKAGSRGKKLVQTKEQTAYLLTVSRYPDGTSEIVGEDNWDGELPIVPMWGSRLHQSTLIGMQQAIDSYDLIQSGFANDLTDVSQIYWIVENCGGMSDADLARFRDRLKVLHIAPADTDQGGKVTPYQQEVPYQARQAYLEGIERRIYRDFGGLDVTALSATSKTATEIEAAYQPVDENASDFEFQIAGALQRLLSLIGIEDTPIFKRQRVSNQLEQVQMIATEAQWLDRKTILAKLPNLTADEAQTILDTVDAGDAARIDSLLNAAEGGQSE</sequence>
<gene>
    <name evidence="1" type="ORF">HMPREF1091_00256</name>
</gene>
<evidence type="ECO:0000313" key="2">
    <source>
        <dbReference type="Proteomes" id="UP000012651"/>
    </source>
</evidence>
<dbReference type="PATRIC" id="fig|997872.3.peg.247"/>
<dbReference type="Pfam" id="PF05133">
    <property type="entry name" value="SPP1_portal"/>
    <property type="match status" value="1"/>
</dbReference>
<comment type="caution">
    <text evidence="1">The sequence shown here is derived from an EMBL/GenBank/DDBJ whole genome shotgun (WGS) entry which is preliminary data.</text>
</comment>